<proteinExistence type="predicted"/>
<organism evidence="1">
    <name type="scientific">Hyperionvirus sp</name>
    <dbReference type="NCBI Taxonomy" id="2487770"/>
    <lineage>
        <taxon>Viruses</taxon>
        <taxon>Varidnaviria</taxon>
        <taxon>Bamfordvirae</taxon>
        <taxon>Nucleocytoviricota</taxon>
        <taxon>Megaviricetes</taxon>
        <taxon>Imitervirales</taxon>
        <taxon>Mimiviridae</taxon>
        <taxon>Klosneuvirinae</taxon>
    </lineage>
</organism>
<accession>A0A3G5AFI1</accession>
<name>A0A3G5AFI1_9VIRU</name>
<dbReference type="EMBL" id="MK072414">
    <property type="protein sequence ID" value="AYV84643.1"/>
    <property type="molecule type" value="Genomic_DNA"/>
</dbReference>
<gene>
    <name evidence="1" type="ORF">Hyperionvirus32_10</name>
</gene>
<protein>
    <submittedName>
        <fullName evidence="1">Uncharacterized protein</fullName>
    </submittedName>
</protein>
<reference evidence="1" key="1">
    <citation type="submission" date="2018-10" db="EMBL/GenBank/DDBJ databases">
        <title>Hidden diversity of soil giant viruses.</title>
        <authorList>
            <person name="Schulz F."/>
            <person name="Alteio L."/>
            <person name="Goudeau D."/>
            <person name="Ryan E.M."/>
            <person name="Malmstrom R.R."/>
            <person name="Blanchard J."/>
            <person name="Woyke T."/>
        </authorList>
    </citation>
    <scope>NUCLEOTIDE SEQUENCE</scope>
    <source>
        <strain evidence="1">HYV1</strain>
    </source>
</reference>
<sequence length="494" mass="52625">MSVIGNRVKAVWVNRSKLLSDPENGTVVYGSVGNDEEGNIYTVGTMIGEAKFGQFVLNTTENTPTPFITKQNQCGEFIYAVAGTVTGGSVSGGISKLKKLGEELFGSVFENVANPAALGVTISVDDGLYIGGSFIGDLEFNGVRLSNQSGGNMLYVVKLNKDNGEAIWGNATMNVSGDLRVVGMTADDQSLYLTGRFIGEINFGTAMINSDSTNFYVTKINKKRGKFIWASQSSETNVEAVVNGVDLYIRNNVLYSVGSFFISAQFGSTEELVSLSTDAFVVAINSCNGDFIKAVQTKTANGNSSVNGMAIIGSSGEIFITGYFGGEVAFGKMILTSPTGIFAVTFISKLNKYLEWVETVAGDAVISGASVDFNAAGSIGLDDKYVYVAGIFIGNSKFGNIDPLISVPNRAFFLVRLSRRLKFDTAFQSTNLNLDGSQNFLPNKGLTVVDDNIVVCLGVYTGSTRVGQLLVESDIAIHIGDSGQNVWVAQLQIL</sequence>
<evidence type="ECO:0000313" key="1">
    <source>
        <dbReference type="EMBL" id="AYV84643.1"/>
    </source>
</evidence>